<proteinExistence type="inferred from homology"/>
<feature type="transmembrane region" description="Helical" evidence="7">
    <location>
        <begin position="15"/>
        <end position="46"/>
    </location>
</feature>
<evidence type="ECO:0000256" key="5">
    <source>
        <dbReference type="ARBA" id="ARBA00023136"/>
    </source>
</evidence>
<evidence type="ECO:0000256" key="4">
    <source>
        <dbReference type="ARBA" id="ARBA00022989"/>
    </source>
</evidence>
<evidence type="ECO:0000313" key="8">
    <source>
        <dbReference type="EMBL" id="CAA9395340.1"/>
    </source>
</evidence>
<evidence type="ECO:0000256" key="2">
    <source>
        <dbReference type="ARBA" id="ARBA00008034"/>
    </source>
</evidence>
<evidence type="ECO:0008006" key="9">
    <source>
        <dbReference type="Google" id="ProtNLM"/>
    </source>
</evidence>
<accession>A0A6J4NTI9</accession>
<dbReference type="PANTHER" id="PTHR30477:SF0">
    <property type="entry name" value="METAL TRANSPORT SYSTEM MEMBRANE PROTEIN TM_0125-RELATED"/>
    <property type="match status" value="1"/>
</dbReference>
<dbReference type="AlphaFoldDB" id="A0A6J4NTI9"/>
<feature type="transmembrane region" description="Helical" evidence="7">
    <location>
        <begin position="85"/>
        <end position="106"/>
    </location>
</feature>
<dbReference type="EMBL" id="CADCUQ010000321">
    <property type="protein sequence ID" value="CAA9395340.1"/>
    <property type="molecule type" value="Genomic_DNA"/>
</dbReference>
<keyword evidence="5 7" id="KW-0472">Membrane</keyword>
<sequence length="112" mass="11254">FDPATAEASGVHAGFVHYLLILLVTATIVIGSRVVGSILVTALLVLPGATSLAVSRRLSVAVGGAVGLGLVAAVAGVLASRHVPYLTTGPAIVLALFAAYVLAFLARRLRPG</sequence>
<reference evidence="8" key="1">
    <citation type="submission" date="2020-02" db="EMBL/GenBank/DDBJ databases">
        <authorList>
            <person name="Meier V. D."/>
        </authorList>
    </citation>
    <scope>NUCLEOTIDE SEQUENCE</scope>
    <source>
        <strain evidence="8">AVDCRST_MAG64</strain>
    </source>
</reference>
<dbReference type="InterPro" id="IPR001626">
    <property type="entry name" value="ABC_TroCD"/>
</dbReference>
<organism evidence="8">
    <name type="scientific">uncultured Phycisphaerae bacterium</name>
    <dbReference type="NCBI Taxonomy" id="904963"/>
    <lineage>
        <taxon>Bacteria</taxon>
        <taxon>Pseudomonadati</taxon>
        <taxon>Planctomycetota</taxon>
        <taxon>Phycisphaerae</taxon>
        <taxon>environmental samples</taxon>
    </lineage>
</organism>
<evidence type="ECO:0000256" key="1">
    <source>
        <dbReference type="ARBA" id="ARBA00004141"/>
    </source>
</evidence>
<dbReference type="InterPro" id="IPR037294">
    <property type="entry name" value="ABC_BtuC-like"/>
</dbReference>
<comment type="subcellular location">
    <subcellularLocation>
        <location evidence="6">Cell membrane</location>
        <topology evidence="6">Multi-pass membrane protein</topology>
    </subcellularLocation>
    <subcellularLocation>
        <location evidence="1">Membrane</location>
        <topology evidence="1">Multi-pass membrane protein</topology>
    </subcellularLocation>
</comment>
<dbReference type="Gene3D" id="1.10.3470.10">
    <property type="entry name" value="ABC transporter involved in vitamin B12 uptake, BtuC"/>
    <property type="match status" value="1"/>
</dbReference>
<keyword evidence="3 6" id="KW-0812">Transmembrane</keyword>
<dbReference type="GO" id="GO:0043190">
    <property type="term" value="C:ATP-binding cassette (ABC) transporter complex"/>
    <property type="evidence" value="ECO:0007669"/>
    <property type="project" value="InterPro"/>
</dbReference>
<evidence type="ECO:0000256" key="3">
    <source>
        <dbReference type="ARBA" id="ARBA00022692"/>
    </source>
</evidence>
<name>A0A6J4NTI9_9BACT</name>
<gene>
    <name evidence="8" type="ORF">AVDCRST_MAG64-1406</name>
</gene>
<keyword evidence="4 7" id="KW-1133">Transmembrane helix</keyword>
<comment type="similarity">
    <text evidence="2 6">Belongs to the ABC-3 integral membrane protein family.</text>
</comment>
<evidence type="ECO:0000256" key="6">
    <source>
        <dbReference type="RuleBase" id="RU003943"/>
    </source>
</evidence>
<dbReference type="GO" id="GO:0055085">
    <property type="term" value="P:transmembrane transport"/>
    <property type="evidence" value="ECO:0007669"/>
    <property type="project" value="InterPro"/>
</dbReference>
<feature type="transmembrane region" description="Helical" evidence="7">
    <location>
        <begin position="58"/>
        <end position="79"/>
    </location>
</feature>
<dbReference type="SUPFAM" id="SSF81345">
    <property type="entry name" value="ABC transporter involved in vitamin B12 uptake, BtuC"/>
    <property type="match status" value="1"/>
</dbReference>
<dbReference type="PANTHER" id="PTHR30477">
    <property type="entry name" value="ABC-TRANSPORTER METAL-BINDING PROTEIN"/>
    <property type="match status" value="1"/>
</dbReference>
<protein>
    <recommendedName>
        <fullName evidence="9">Metal ABC transporter permease</fullName>
    </recommendedName>
</protein>
<keyword evidence="6" id="KW-0813">Transport</keyword>
<evidence type="ECO:0000256" key="7">
    <source>
        <dbReference type="SAM" id="Phobius"/>
    </source>
</evidence>
<feature type="non-terminal residue" evidence="8">
    <location>
        <position position="1"/>
    </location>
</feature>
<dbReference type="Pfam" id="PF00950">
    <property type="entry name" value="ABC-3"/>
    <property type="match status" value="1"/>
</dbReference>